<name>A0A6C0HN13_9ZZZZ</name>
<dbReference type="AlphaFoldDB" id="A0A6C0HN13"/>
<reference evidence="2" key="1">
    <citation type="journal article" date="2020" name="Nature">
        <title>Giant virus diversity and host interactions through global metagenomics.</title>
        <authorList>
            <person name="Schulz F."/>
            <person name="Roux S."/>
            <person name="Paez-Espino D."/>
            <person name="Jungbluth S."/>
            <person name="Walsh D.A."/>
            <person name="Denef V.J."/>
            <person name="McMahon K.D."/>
            <person name="Konstantinidis K.T."/>
            <person name="Eloe-Fadrosh E.A."/>
            <person name="Kyrpides N.C."/>
            <person name="Woyke T."/>
        </authorList>
    </citation>
    <scope>NUCLEOTIDE SEQUENCE</scope>
    <source>
        <strain evidence="2">GVMAG-M-3300023184-160</strain>
    </source>
</reference>
<feature type="transmembrane region" description="Helical" evidence="1">
    <location>
        <begin position="6"/>
        <end position="21"/>
    </location>
</feature>
<keyword evidence="1" id="KW-1133">Transmembrane helix</keyword>
<organism evidence="2">
    <name type="scientific">viral metagenome</name>
    <dbReference type="NCBI Taxonomy" id="1070528"/>
    <lineage>
        <taxon>unclassified sequences</taxon>
        <taxon>metagenomes</taxon>
        <taxon>organismal metagenomes</taxon>
    </lineage>
</organism>
<sequence length="71" mass="8217">MEEIYLGLIAGGMFFVVKLILEKLKYETEKPNLLRDSFLVTVILISLLYLKTEYLKTVDMKTPVFVNEPGF</sequence>
<protein>
    <submittedName>
        <fullName evidence="2">Uncharacterized protein</fullName>
    </submittedName>
</protein>
<dbReference type="EMBL" id="MN739994">
    <property type="protein sequence ID" value="QHT82032.1"/>
    <property type="molecule type" value="Genomic_DNA"/>
</dbReference>
<evidence type="ECO:0000313" key="2">
    <source>
        <dbReference type="EMBL" id="QHT82032.1"/>
    </source>
</evidence>
<feature type="transmembrane region" description="Helical" evidence="1">
    <location>
        <begin position="33"/>
        <end position="50"/>
    </location>
</feature>
<keyword evidence="1" id="KW-0812">Transmembrane</keyword>
<proteinExistence type="predicted"/>
<keyword evidence="1" id="KW-0472">Membrane</keyword>
<evidence type="ECO:0000256" key="1">
    <source>
        <dbReference type="SAM" id="Phobius"/>
    </source>
</evidence>
<accession>A0A6C0HN13</accession>